<reference evidence="1 2" key="1">
    <citation type="submission" date="2017-09" db="EMBL/GenBank/DDBJ databases">
        <title>Large-scale bioinformatics analysis of Bacillus genomes uncovers conserved roles of natural products in bacterial physiology.</title>
        <authorList>
            <consortium name="Agbiome Team Llc"/>
            <person name="Bleich R.M."/>
            <person name="Grubbs K.J."/>
            <person name="Santa Maria K.C."/>
            <person name="Allen S.E."/>
            <person name="Farag S."/>
            <person name="Shank E.A."/>
            <person name="Bowers A."/>
        </authorList>
    </citation>
    <scope>NUCLEOTIDE SEQUENCE [LARGE SCALE GENOMIC DNA]</scope>
    <source>
        <strain evidence="1 2">AFS092789</strain>
    </source>
</reference>
<dbReference type="EMBL" id="NVMX01000123">
    <property type="protein sequence ID" value="PDZ94734.1"/>
    <property type="molecule type" value="Genomic_DNA"/>
</dbReference>
<sequence length="117" mass="13267">MELIIKLTKEELQNLEQTKEGKGFFFKEITAEEDGESCTIGILSVSRTSLVNQDLKVETGFFKVELSLGQNHSHPIILKTLTQVYTVVKEEVDNVVFGEHILINTVNGMRIKVFIQK</sequence>
<protein>
    <submittedName>
        <fullName evidence="1">Uncharacterized protein</fullName>
    </submittedName>
</protein>
<evidence type="ECO:0000313" key="1">
    <source>
        <dbReference type="EMBL" id="PDZ94734.1"/>
    </source>
</evidence>
<dbReference type="Proteomes" id="UP000219922">
    <property type="component" value="Unassembled WGS sequence"/>
</dbReference>
<comment type="caution">
    <text evidence="1">The sequence shown here is derived from an EMBL/GenBank/DDBJ whole genome shotgun (WGS) entry which is preliminary data.</text>
</comment>
<evidence type="ECO:0000313" key="2">
    <source>
        <dbReference type="Proteomes" id="UP000219922"/>
    </source>
</evidence>
<gene>
    <name evidence="1" type="ORF">CON36_32190</name>
</gene>
<organism evidence="1 2">
    <name type="scientific">Bacillus cereus</name>
    <dbReference type="NCBI Taxonomy" id="1396"/>
    <lineage>
        <taxon>Bacteria</taxon>
        <taxon>Bacillati</taxon>
        <taxon>Bacillota</taxon>
        <taxon>Bacilli</taxon>
        <taxon>Bacillales</taxon>
        <taxon>Bacillaceae</taxon>
        <taxon>Bacillus</taxon>
        <taxon>Bacillus cereus group</taxon>
    </lineage>
</organism>
<name>A0A9X6STG3_BACCE</name>
<dbReference type="AlphaFoldDB" id="A0A9X6STG3"/>
<proteinExistence type="predicted"/>
<dbReference type="RefSeq" id="WP_098006731.1">
    <property type="nucleotide sequence ID" value="NZ_NUJB01000047.1"/>
</dbReference>
<accession>A0A9X6STG3</accession>